<dbReference type="InterPro" id="IPR050176">
    <property type="entry name" value="LTTR"/>
</dbReference>
<evidence type="ECO:0000256" key="2">
    <source>
        <dbReference type="ARBA" id="ARBA00023015"/>
    </source>
</evidence>
<dbReference type="EMBL" id="JACHXA010000003">
    <property type="protein sequence ID" value="MBB3065076.1"/>
    <property type="molecule type" value="Genomic_DNA"/>
</dbReference>
<evidence type="ECO:0000313" key="7">
    <source>
        <dbReference type="Proteomes" id="UP000581135"/>
    </source>
</evidence>
<dbReference type="Pfam" id="PF03466">
    <property type="entry name" value="LysR_substrate"/>
    <property type="match status" value="1"/>
</dbReference>
<dbReference type="GO" id="GO:0003677">
    <property type="term" value="F:DNA binding"/>
    <property type="evidence" value="ECO:0007669"/>
    <property type="project" value="UniProtKB-KW"/>
</dbReference>
<reference evidence="6 7" key="1">
    <citation type="submission" date="2020-08" db="EMBL/GenBank/DDBJ databases">
        <title>Genomic Encyclopedia of Type Strains, Phase III (KMG-III): the genomes of soil and plant-associated and newly described type strains.</title>
        <authorList>
            <person name="Whitman W."/>
        </authorList>
    </citation>
    <scope>NUCLEOTIDE SEQUENCE [LARGE SCALE GENOMIC DNA]</scope>
    <source>
        <strain evidence="6 7">CECT 8803</strain>
    </source>
</reference>
<dbReference type="AlphaFoldDB" id="A0A839SUG7"/>
<feature type="domain" description="HTH lysR-type" evidence="5">
    <location>
        <begin position="3"/>
        <end position="60"/>
    </location>
</feature>
<protein>
    <submittedName>
        <fullName evidence="6">DNA-binding transcriptional LysR family regulator</fullName>
    </submittedName>
</protein>
<dbReference type="InterPro" id="IPR036388">
    <property type="entry name" value="WH-like_DNA-bd_sf"/>
</dbReference>
<comment type="similarity">
    <text evidence="1">Belongs to the LysR transcriptional regulatory family.</text>
</comment>
<gene>
    <name evidence="6" type="ORF">FHR98_001355</name>
</gene>
<evidence type="ECO:0000256" key="1">
    <source>
        <dbReference type="ARBA" id="ARBA00009437"/>
    </source>
</evidence>
<organism evidence="6 7">
    <name type="scientific">Limibacillus halophilus</name>
    <dbReference type="NCBI Taxonomy" id="1579333"/>
    <lineage>
        <taxon>Bacteria</taxon>
        <taxon>Pseudomonadati</taxon>
        <taxon>Pseudomonadota</taxon>
        <taxon>Alphaproteobacteria</taxon>
        <taxon>Rhodospirillales</taxon>
        <taxon>Rhodovibrionaceae</taxon>
        <taxon>Limibacillus</taxon>
    </lineage>
</organism>
<dbReference type="Gene3D" id="3.40.190.10">
    <property type="entry name" value="Periplasmic binding protein-like II"/>
    <property type="match status" value="2"/>
</dbReference>
<dbReference type="PROSITE" id="PS50931">
    <property type="entry name" value="HTH_LYSR"/>
    <property type="match status" value="1"/>
</dbReference>
<dbReference type="InterPro" id="IPR000847">
    <property type="entry name" value="LysR_HTH_N"/>
</dbReference>
<sequence length="296" mass="32847">MLLPLDLLHSFLTVITVGSMSRACRSLGRTQAAVSLQIQRLEDLSGGKLIERRTRPLQTTPRGELVLQHARDMLEMNAAFVARLKDDEVSGSLRVGIPNDFATRFLPRVLAAFVRSHPGISLEVESDISDRLSARFSDGELDLVLAIRGQHGWDRPSRVWHDPLVWIGQRAAIAKKARSHRPQSPLSLVTYPEGCGYRRRMLTALERNEIAHRIAYTSLDLSGLSVAVENGLGITALAQHTLPTPLKSLILTDSLLPPLEQVEIGLLCKEESLSPRALNTLRDSFIEALDSRLFQT</sequence>
<keyword evidence="2" id="KW-0805">Transcription regulation</keyword>
<dbReference type="RefSeq" id="WP_183415884.1">
    <property type="nucleotide sequence ID" value="NZ_JACHXA010000003.1"/>
</dbReference>
<evidence type="ECO:0000256" key="3">
    <source>
        <dbReference type="ARBA" id="ARBA00023125"/>
    </source>
</evidence>
<dbReference type="Gene3D" id="1.10.10.10">
    <property type="entry name" value="Winged helix-like DNA-binding domain superfamily/Winged helix DNA-binding domain"/>
    <property type="match status" value="1"/>
</dbReference>
<dbReference type="GO" id="GO:0003700">
    <property type="term" value="F:DNA-binding transcription factor activity"/>
    <property type="evidence" value="ECO:0007669"/>
    <property type="project" value="InterPro"/>
</dbReference>
<keyword evidence="4" id="KW-0804">Transcription</keyword>
<accession>A0A839SUG7</accession>
<keyword evidence="3 6" id="KW-0238">DNA-binding</keyword>
<dbReference type="PANTHER" id="PTHR30579:SF7">
    <property type="entry name" value="HTH-TYPE TRANSCRIPTIONAL REGULATOR LRHA-RELATED"/>
    <property type="match status" value="1"/>
</dbReference>
<dbReference type="PANTHER" id="PTHR30579">
    <property type="entry name" value="TRANSCRIPTIONAL REGULATOR"/>
    <property type="match status" value="1"/>
</dbReference>
<evidence type="ECO:0000313" key="6">
    <source>
        <dbReference type="EMBL" id="MBB3065076.1"/>
    </source>
</evidence>
<keyword evidence="7" id="KW-1185">Reference proteome</keyword>
<dbReference type="InterPro" id="IPR036390">
    <property type="entry name" value="WH_DNA-bd_sf"/>
</dbReference>
<dbReference type="Pfam" id="PF00126">
    <property type="entry name" value="HTH_1"/>
    <property type="match status" value="1"/>
</dbReference>
<evidence type="ECO:0000256" key="4">
    <source>
        <dbReference type="ARBA" id="ARBA00023163"/>
    </source>
</evidence>
<dbReference type="SUPFAM" id="SSF46785">
    <property type="entry name" value="Winged helix' DNA-binding domain"/>
    <property type="match status" value="1"/>
</dbReference>
<proteinExistence type="inferred from homology"/>
<dbReference type="Proteomes" id="UP000581135">
    <property type="component" value="Unassembled WGS sequence"/>
</dbReference>
<comment type="caution">
    <text evidence="6">The sequence shown here is derived from an EMBL/GenBank/DDBJ whole genome shotgun (WGS) entry which is preliminary data.</text>
</comment>
<name>A0A839SUG7_9PROT</name>
<dbReference type="SUPFAM" id="SSF53850">
    <property type="entry name" value="Periplasmic binding protein-like II"/>
    <property type="match status" value="1"/>
</dbReference>
<evidence type="ECO:0000259" key="5">
    <source>
        <dbReference type="PROSITE" id="PS50931"/>
    </source>
</evidence>
<dbReference type="InterPro" id="IPR005119">
    <property type="entry name" value="LysR_subst-bd"/>
</dbReference>